<gene>
    <name evidence="6" type="ORF">SteCoe_9289</name>
</gene>
<dbReference type="InterPro" id="IPR005467">
    <property type="entry name" value="His_kinase_dom"/>
</dbReference>
<evidence type="ECO:0000256" key="1">
    <source>
        <dbReference type="ARBA" id="ARBA00022553"/>
    </source>
</evidence>
<dbReference type="Pfam" id="PF00072">
    <property type="entry name" value="Response_reg"/>
    <property type="match status" value="1"/>
</dbReference>
<reference evidence="6 7" key="1">
    <citation type="submission" date="2016-11" db="EMBL/GenBank/DDBJ databases">
        <title>The macronuclear genome of Stentor coeruleus: a giant cell with tiny introns.</title>
        <authorList>
            <person name="Slabodnick M."/>
            <person name="Ruby J.G."/>
            <person name="Reiff S.B."/>
            <person name="Swart E.C."/>
            <person name="Gosai S."/>
            <person name="Prabakaran S."/>
            <person name="Witkowska E."/>
            <person name="Larue G.E."/>
            <person name="Fisher S."/>
            <person name="Freeman R.M."/>
            <person name="Gunawardena J."/>
            <person name="Chu W."/>
            <person name="Stover N.A."/>
            <person name="Gregory B.D."/>
            <person name="Nowacki M."/>
            <person name="Derisi J."/>
            <person name="Roy S.W."/>
            <person name="Marshall W.F."/>
            <person name="Sood P."/>
        </authorList>
    </citation>
    <scope>NUCLEOTIDE SEQUENCE [LARGE SCALE GENOMIC DNA]</scope>
    <source>
        <strain evidence="6">WM001</strain>
    </source>
</reference>
<feature type="domain" description="Histidine kinase" evidence="4">
    <location>
        <begin position="331"/>
        <end position="548"/>
    </location>
</feature>
<evidence type="ECO:0000256" key="3">
    <source>
        <dbReference type="SAM" id="Phobius"/>
    </source>
</evidence>
<dbReference type="PROSITE" id="PS50110">
    <property type="entry name" value="RESPONSE_REGULATORY"/>
    <property type="match status" value="1"/>
</dbReference>
<dbReference type="PANTHER" id="PTHR43719">
    <property type="entry name" value="TWO-COMPONENT HISTIDINE KINASE"/>
    <property type="match status" value="1"/>
</dbReference>
<dbReference type="Gene3D" id="3.40.50.2300">
    <property type="match status" value="1"/>
</dbReference>
<dbReference type="CDD" id="cd00082">
    <property type="entry name" value="HisKA"/>
    <property type="match status" value="1"/>
</dbReference>
<dbReference type="InterPro" id="IPR003594">
    <property type="entry name" value="HATPase_dom"/>
</dbReference>
<feature type="transmembrane region" description="Helical" evidence="3">
    <location>
        <begin position="119"/>
        <end position="137"/>
    </location>
</feature>
<keyword evidence="7" id="KW-1185">Reference proteome</keyword>
<keyword evidence="3" id="KW-0472">Membrane</keyword>
<dbReference type="InterPro" id="IPR003661">
    <property type="entry name" value="HisK_dim/P_dom"/>
</dbReference>
<dbReference type="InterPro" id="IPR011006">
    <property type="entry name" value="CheY-like_superfamily"/>
</dbReference>
<dbReference type="OrthoDB" id="21225at2759"/>
<dbReference type="AlphaFoldDB" id="A0A1R2CI75"/>
<dbReference type="Gene3D" id="1.10.287.130">
    <property type="match status" value="1"/>
</dbReference>
<keyword evidence="1 2" id="KW-0597">Phosphoprotein</keyword>
<dbReference type="InterPro" id="IPR050956">
    <property type="entry name" value="2C_system_His_kinase"/>
</dbReference>
<comment type="caution">
    <text evidence="6">The sequence shown here is derived from an EMBL/GenBank/DDBJ whole genome shotgun (WGS) entry which is preliminary data.</text>
</comment>
<proteinExistence type="predicted"/>
<dbReference type="Pfam" id="PF00512">
    <property type="entry name" value="HisKA"/>
    <property type="match status" value="1"/>
</dbReference>
<dbReference type="InterPro" id="IPR036097">
    <property type="entry name" value="HisK_dim/P_sf"/>
</dbReference>
<evidence type="ECO:0000256" key="2">
    <source>
        <dbReference type="PROSITE-ProRule" id="PRU00169"/>
    </source>
</evidence>
<dbReference type="SMART" id="SM00388">
    <property type="entry name" value="HisKA"/>
    <property type="match status" value="1"/>
</dbReference>
<keyword evidence="3" id="KW-1133">Transmembrane helix</keyword>
<organism evidence="6 7">
    <name type="scientific">Stentor coeruleus</name>
    <dbReference type="NCBI Taxonomy" id="5963"/>
    <lineage>
        <taxon>Eukaryota</taxon>
        <taxon>Sar</taxon>
        <taxon>Alveolata</taxon>
        <taxon>Ciliophora</taxon>
        <taxon>Postciliodesmatophora</taxon>
        <taxon>Heterotrichea</taxon>
        <taxon>Heterotrichida</taxon>
        <taxon>Stentoridae</taxon>
        <taxon>Stentor</taxon>
    </lineage>
</organism>
<dbReference type="Gene3D" id="3.30.565.10">
    <property type="entry name" value="Histidine kinase-like ATPase, C-terminal domain"/>
    <property type="match status" value="1"/>
</dbReference>
<dbReference type="InterPro" id="IPR004358">
    <property type="entry name" value="Sig_transdc_His_kin-like_C"/>
</dbReference>
<dbReference type="SUPFAM" id="SSF52172">
    <property type="entry name" value="CheY-like"/>
    <property type="match status" value="1"/>
</dbReference>
<dbReference type="InterPro" id="IPR001789">
    <property type="entry name" value="Sig_transdc_resp-reg_receiver"/>
</dbReference>
<keyword evidence="3" id="KW-0812">Transmembrane</keyword>
<dbReference type="SMART" id="SM00387">
    <property type="entry name" value="HATPase_c"/>
    <property type="match status" value="1"/>
</dbReference>
<accession>A0A1R2CI75</accession>
<name>A0A1R2CI75_9CILI</name>
<feature type="transmembrane region" description="Helical" evidence="3">
    <location>
        <begin position="82"/>
        <end position="99"/>
    </location>
</feature>
<evidence type="ECO:0000313" key="7">
    <source>
        <dbReference type="Proteomes" id="UP000187209"/>
    </source>
</evidence>
<dbReference type="Pfam" id="PF02518">
    <property type="entry name" value="HATPase_c"/>
    <property type="match status" value="1"/>
</dbReference>
<dbReference type="EMBL" id="MPUH01000143">
    <property type="protein sequence ID" value="OMJ88744.1"/>
    <property type="molecule type" value="Genomic_DNA"/>
</dbReference>
<dbReference type="PROSITE" id="PS50109">
    <property type="entry name" value="HIS_KIN"/>
    <property type="match status" value="1"/>
</dbReference>
<dbReference type="SMART" id="SM00448">
    <property type="entry name" value="REC"/>
    <property type="match status" value="1"/>
</dbReference>
<dbReference type="Proteomes" id="UP000187209">
    <property type="component" value="Unassembled WGS sequence"/>
</dbReference>
<dbReference type="InterPro" id="IPR036890">
    <property type="entry name" value="HATPase_C_sf"/>
</dbReference>
<feature type="transmembrane region" description="Helical" evidence="3">
    <location>
        <begin position="21"/>
        <end position="41"/>
    </location>
</feature>
<sequence>MQNDSQTKSTALLNELKQQSAFFRSSVSVSVGLLIVSSHLVADACYYGIFGNIIQKIILVFVILLLQFPVKRVSKIPRHSKMTNFALAELVNIVTITYAVSLHDHNQIIWAQTSAVLSIFYQGFLFTDVISSALFAAKQTGIWVMSLIFFGKYIPEDLPAEIVGTLSLCIYYFISSYCNSVKDLELCEYKLQLDSTHQKIYEVVETISDTICVINPKLEVIFSNSSANYLAKNNTIIEYLSKCSYHRKYFQSKNQQNTIIEDMKEVFYYDLGQEIVFGVVYQDLIYTEWKGKIILWDSKISMILSGRNVTQLLDLEREYTESQYKSTLLRTVSHELRTPTNAILAIAQVIKDSKTLNEENEENLNIILGSCNYQLCLINDLLDYAQIIAGSLKVNYLAFDLRNLVRECLKLIEIQLHGRAIKLNMLFKDVPSMINSDPYRMKQIILNLLSNAQKFTLKGVICIEVSYKIGFLTIKCRDTGIGIPQEKYSTLFTQYGKIEDSFTLNPQGVGLGLVISNMLVKKIGGEGIKVKSEINKGSCFSFRIKNDEILKQSIEIPEENAHVSLPTLWVRAVHQKIEILIVDDTYFNILAVTQILKCEGILCSFALNGHDAIEKIKSSNYSCILMDCEMPILDGWETSRKIKELYANKEISYLPPIIASTAYNSDVVKDKCFECGMCDVLLKPCEKDILMSRICYWISKSNMY</sequence>
<dbReference type="SUPFAM" id="SSF47384">
    <property type="entry name" value="Homodimeric domain of signal transducing histidine kinase"/>
    <property type="match status" value="1"/>
</dbReference>
<feature type="domain" description="Response regulatory" evidence="5">
    <location>
        <begin position="578"/>
        <end position="698"/>
    </location>
</feature>
<evidence type="ECO:0000313" key="6">
    <source>
        <dbReference type="EMBL" id="OMJ88744.1"/>
    </source>
</evidence>
<feature type="transmembrane region" description="Helical" evidence="3">
    <location>
        <begin position="47"/>
        <end position="70"/>
    </location>
</feature>
<dbReference type="CDD" id="cd17546">
    <property type="entry name" value="REC_hyHK_CKI1_RcsC-like"/>
    <property type="match status" value="1"/>
</dbReference>
<evidence type="ECO:0000259" key="4">
    <source>
        <dbReference type="PROSITE" id="PS50109"/>
    </source>
</evidence>
<feature type="modified residue" description="4-aspartylphosphate" evidence="2">
    <location>
        <position position="627"/>
    </location>
</feature>
<dbReference type="SUPFAM" id="SSF55874">
    <property type="entry name" value="ATPase domain of HSP90 chaperone/DNA topoisomerase II/histidine kinase"/>
    <property type="match status" value="1"/>
</dbReference>
<dbReference type="PRINTS" id="PR00344">
    <property type="entry name" value="BCTRLSENSOR"/>
</dbReference>
<dbReference type="PANTHER" id="PTHR43719:SF28">
    <property type="entry name" value="PEROXIDE STRESS-ACTIVATED HISTIDINE KINASE MAK1-RELATED"/>
    <property type="match status" value="1"/>
</dbReference>
<evidence type="ECO:0000259" key="5">
    <source>
        <dbReference type="PROSITE" id="PS50110"/>
    </source>
</evidence>
<evidence type="ECO:0008006" key="8">
    <source>
        <dbReference type="Google" id="ProtNLM"/>
    </source>
</evidence>
<dbReference type="GO" id="GO:0000155">
    <property type="term" value="F:phosphorelay sensor kinase activity"/>
    <property type="evidence" value="ECO:0007669"/>
    <property type="project" value="InterPro"/>
</dbReference>
<protein>
    <recommendedName>
        <fullName evidence="8">Histidine kinase</fullName>
    </recommendedName>
</protein>